<dbReference type="OrthoDB" id="6432502at2759"/>
<feature type="region of interest" description="Disordered" evidence="1">
    <location>
        <begin position="344"/>
        <end position="417"/>
    </location>
</feature>
<gene>
    <name evidence="3" type="ORF">WH47_05532</name>
</gene>
<feature type="region of interest" description="Disordered" evidence="1">
    <location>
        <begin position="99"/>
        <end position="312"/>
    </location>
</feature>
<protein>
    <submittedName>
        <fullName evidence="3">Uncharacterized protein</fullName>
    </submittedName>
</protein>
<feature type="compositionally biased region" description="Basic and acidic residues" evidence="1">
    <location>
        <begin position="355"/>
        <end position="386"/>
    </location>
</feature>
<proteinExistence type="predicted"/>
<name>A0A0L7RFI8_9HYME</name>
<organism evidence="3 4">
    <name type="scientific">Habropoda laboriosa</name>
    <dbReference type="NCBI Taxonomy" id="597456"/>
    <lineage>
        <taxon>Eukaryota</taxon>
        <taxon>Metazoa</taxon>
        <taxon>Ecdysozoa</taxon>
        <taxon>Arthropoda</taxon>
        <taxon>Hexapoda</taxon>
        <taxon>Insecta</taxon>
        <taxon>Pterygota</taxon>
        <taxon>Neoptera</taxon>
        <taxon>Endopterygota</taxon>
        <taxon>Hymenoptera</taxon>
        <taxon>Apocrita</taxon>
        <taxon>Aculeata</taxon>
        <taxon>Apoidea</taxon>
        <taxon>Anthophila</taxon>
        <taxon>Apidae</taxon>
        <taxon>Habropoda</taxon>
    </lineage>
</organism>
<feature type="compositionally biased region" description="Gly residues" evidence="1">
    <location>
        <begin position="182"/>
        <end position="210"/>
    </location>
</feature>
<feature type="compositionally biased region" description="Basic residues" evidence="1">
    <location>
        <begin position="295"/>
        <end position="305"/>
    </location>
</feature>
<dbReference type="Pfam" id="PF16009">
    <property type="entry name" value="DUF4779"/>
    <property type="match status" value="1"/>
</dbReference>
<dbReference type="InterPro" id="IPR031959">
    <property type="entry name" value="DUF4779"/>
</dbReference>
<sequence>MLCSIKSMILVCVFVLTGRNDAAPTMEQRMTSSKMSTMDLDSSATGYVYNQQQGLPVYYVQYTNHGSGRYYHTPDHHQLQYVAGGTPVAHVVPHANPSLLPYATAEDPPRHAGQGTGNYGNEQSLEHGAQTVESEPSAPYHGDGKIRLNDGVGEEKSQGESIEEDHDGEEKDGYGVDEKIHGGSGGSTKNFGYGGGYGHGGIGKSRGDGGASFEAGNGEQHAAEKYSEGGENGEKGYETREKYSKGERGSKDDEHQEGYYKNKGGHKKGHVDEAEEHGSHEEEEGGKDGSNYGHLSHHKKGHKTNGFHNVYHKDEYKKESDFYDDDHKKGHFDEYEEFDKGYKSVEGGFKKGGHHSSDHDDQDSGRKGYYDKGHRDSQDQGHKNEEGENSYYSNHEDYGAEEDSKSAKMHKFHKGDH</sequence>
<dbReference type="Proteomes" id="UP000053825">
    <property type="component" value="Unassembled WGS sequence"/>
</dbReference>
<feature type="compositionally biased region" description="Basic and acidic residues" evidence="1">
    <location>
        <begin position="221"/>
        <end position="260"/>
    </location>
</feature>
<dbReference type="AlphaFoldDB" id="A0A0L7RFI8"/>
<feature type="compositionally biased region" description="Basic and acidic residues" evidence="1">
    <location>
        <begin position="168"/>
        <end position="181"/>
    </location>
</feature>
<feature type="compositionally biased region" description="Basic and acidic residues" evidence="1">
    <location>
        <begin position="142"/>
        <end position="158"/>
    </location>
</feature>
<evidence type="ECO:0000256" key="1">
    <source>
        <dbReference type="SAM" id="MobiDB-lite"/>
    </source>
</evidence>
<reference evidence="3 4" key="1">
    <citation type="submission" date="2015-07" db="EMBL/GenBank/DDBJ databases">
        <title>The genome of Habropoda laboriosa.</title>
        <authorList>
            <person name="Pan H."/>
            <person name="Kapheim K."/>
        </authorList>
    </citation>
    <scope>NUCLEOTIDE SEQUENCE [LARGE SCALE GENOMIC DNA]</scope>
    <source>
        <strain evidence="3">0110345459</strain>
    </source>
</reference>
<evidence type="ECO:0000313" key="3">
    <source>
        <dbReference type="EMBL" id="KOC69589.1"/>
    </source>
</evidence>
<feature type="compositionally biased region" description="Basic residues" evidence="1">
    <location>
        <begin position="407"/>
        <end position="417"/>
    </location>
</feature>
<dbReference type="STRING" id="597456.A0A0L7RFI8"/>
<keyword evidence="4" id="KW-1185">Reference proteome</keyword>
<feature type="compositionally biased region" description="Basic and acidic residues" evidence="1">
    <location>
        <begin position="270"/>
        <end position="280"/>
    </location>
</feature>
<accession>A0A0L7RFI8</accession>
<keyword evidence="2" id="KW-0732">Signal</keyword>
<feature type="chain" id="PRO_5005575253" evidence="2">
    <location>
        <begin position="23"/>
        <end position="417"/>
    </location>
</feature>
<feature type="signal peptide" evidence="2">
    <location>
        <begin position="1"/>
        <end position="22"/>
    </location>
</feature>
<evidence type="ECO:0000256" key="2">
    <source>
        <dbReference type="SAM" id="SignalP"/>
    </source>
</evidence>
<dbReference type="EMBL" id="KQ414606">
    <property type="protein sequence ID" value="KOC69589.1"/>
    <property type="molecule type" value="Genomic_DNA"/>
</dbReference>
<feature type="compositionally biased region" description="Basic and acidic residues" evidence="1">
    <location>
        <begin position="394"/>
        <end position="406"/>
    </location>
</feature>
<evidence type="ECO:0000313" key="4">
    <source>
        <dbReference type="Proteomes" id="UP000053825"/>
    </source>
</evidence>